<evidence type="ECO:0000256" key="9">
    <source>
        <dbReference type="ARBA" id="ARBA00023212"/>
    </source>
</evidence>
<dbReference type="InterPro" id="IPR011989">
    <property type="entry name" value="ARM-like"/>
</dbReference>
<keyword evidence="5" id="KW-0808">Transferase</keyword>
<feature type="compositionally biased region" description="Low complexity" evidence="13">
    <location>
        <begin position="259"/>
        <end position="273"/>
    </location>
</feature>
<dbReference type="CDD" id="cd14002">
    <property type="entry name" value="STKc_STK36"/>
    <property type="match status" value="1"/>
</dbReference>
<dbReference type="PANTHER" id="PTHR22983:SF6">
    <property type="entry name" value="SERINE_THREONINE-PROTEIN KINASE 36"/>
    <property type="match status" value="1"/>
</dbReference>
<dbReference type="PROSITE" id="PS00108">
    <property type="entry name" value="PROTEIN_KINASE_ST"/>
    <property type="match status" value="1"/>
</dbReference>
<comment type="subcellular location">
    <subcellularLocation>
        <location evidence="1">Cytoplasm</location>
        <location evidence="1">Cytoskeleton</location>
    </subcellularLocation>
</comment>
<evidence type="ECO:0000313" key="16">
    <source>
        <dbReference type="Proteomes" id="UP000822688"/>
    </source>
</evidence>
<dbReference type="InterPro" id="IPR000225">
    <property type="entry name" value="Armadillo"/>
</dbReference>
<keyword evidence="6" id="KW-0547">Nucleotide-binding</keyword>
<feature type="region of interest" description="Disordered" evidence="13">
    <location>
        <begin position="989"/>
        <end position="1010"/>
    </location>
</feature>
<sequence>MKFILKHGKSDKDIENLRQEIEILRQLKHENIIEMLDAFESPQEFCVVTEFAQGELFEILEDDKNLPEAQVQAIAKQLVKALHYLHSHRIIHRDMKPQNILIGAGGIVKLCDFGFARAMSCNTMVLRSIKGTPLYMAPELVREQPYNHTADLWSLGVILYELYVGQPPFYTNSVYTLIRHIVKDPVKYPDSISPNFKSFLKGLLNKVSQNRLTWPGLLEHPFVRETSDEVAASEARAATAAARGCDAAWRGEVNITLASPMPSNRSAAASPAAGRTRTQPESPAPADRAGVAPQAAGVPASPSTPTPSVSGAEVMSTLDKIESTSRTVKGAQAVGQDRGALAHILHPFRNLHAKGTAAFASEQASSAASQALRVLSNLLAGNAISQTVAVEDVIPTVVVLLKATLTAANGQHVHLLIKGLGVLRKLIEVGAGKINGSFLHPSVALLRLYPQAVAYAHDSSGRVLYESTSCVAVLLTRVASGLATLLAPGPDFSENVGGAATAEGQTMTQIITQAKVLNTADQLCSCLGATGSNLISGASTSAPVAGEAYKALWALMSSMKLASGKREQRQGFPLAALRGFAENWADDRKGEEEGCRVDEGASGVIETVTDCMAKSRGVQVAGSYALLHGSDAALSATIQVLLGCCNLSQLVCDVLAGIPTHEPPSYNTINGGGDGTAVAAVYKVLSLHGAPGVATPNGANDADGGAGATLTGDLITHACLALAAVAQGLASRGRRGASCILTTSQPKQRARLAALAHQASIESVPTGGSLPPRCAAAMLALSSILALEQGLELKSGVPAWTAETALSLPSFPSLSALRNLIKLSPQSAIPTPQDPNGRNSGMLTSWHGIRDGCVGLLEARLRWGGVTVAEQCCSMGFPVILVTLLAGGSKQGDDGDEPSGLGDDLIGLSPIGVTWAMSALAHTLKGGGYRDILFRRELVLTLLDLMDRIHLSHLQLWEGNCGGRDGLRAVVHEIVGVLEFPFAQAQNLPGPVPGSSNAPSPGGRATPDSGMELAKAMTANMPQYWQLLQEVHAAAPLVRCLELLDTNDLGRPVGLIARMVQCSRVLAGEVVSEGFLGAALMAKLLDPASPKEVVRDVLMTLSNLSRMNKDFYEPIGQANLWDALKACLNHTDPGIRSKACSALGNMCRHTPYFYDALIEHDIINILIGRCVDPDRHTRKFACFAVGNAAYHDDRLYDQLQRCIPHLTRLLLEDEEDKTKANAAGALSNLVRNSSRLCDDIISKGAMQALCQVIADCAAAPTNERREVSSESPLKIALFSLGNMCIHAPCRHHLRSPELFKVLMKLKKSTDPTIVKYITRITNKFPDASTR</sequence>
<feature type="domain" description="Protein kinase" evidence="14">
    <location>
        <begin position="1"/>
        <end position="223"/>
    </location>
</feature>
<dbReference type="Proteomes" id="UP000822688">
    <property type="component" value="Chromosome V"/>
</dbReference>
<name>A0A8T0HWX3_CERPU</name>
<dbReference type="GO" id="GO:0005856">
    <property type="term" value="C:cytoskeleton"/>
    <property type="evidence" value="ECO:0007669"/>
    <property type="project" value="UniProtKB-SubCell"/>
</dbReference>
<evidence type="ECO:0000256" key="12">
    <source>
        <dbReference type="SAM" id="Coils"/>
    </source>
</evidence>
<evidence type="ECO:0000256" key="13">
    <source>
        <dbReference type="SAM" id="MobiDB-lite"/>
    </source>
</evidence>
<dbReference type="SUPFAM" id="SSF48371">
    <property type="entry name" value="ARM repeat"/>
    <property type="match status" value="1"/>
</dbReference>
<evidence type="ECO:0000256" key="4">
    <source>
        <dbReference type="ARBA" id="ARBA00022527"/>
    </source>
</evidence>
<feature type="coiled-coil region" evidence="12">
    <location>
        <begin position="7"/>
        <end position="34"/>
    </location>
</feature>
<comment type="catalytic activity">
    <reaction evidence="11">
        <text>L-seryl-[protein] + ATP = O-phospho-L-seryl-[protein] + ADP + H(+)</text>
        <dbReference type="Rhea" id="RHEA:17989"/>
        <dbReference type="Rhea" id="RHEA-COMP:9863"/>
        <dbReference type="Rhea" id="RHEA-COMP:11604"/>
        <dbReference type="ChEBI" id="CHEBI:15378"/>
        <dbReference type="ChEBI" id="CHEBI:29999"/>
        <dbReference type="ChEBI" id="CHEBI:30616"/>
        <dbReference type="ChEBI" id="CHEBI:83421"/>
        <dbReference type="ChEBI" id="CHEBI:456216"/>
        <dbReference type="EC" id="2.7.11.1"/>
    </reaction>
</comment>
<evidence type="ECO:0000313" key="15">
    <source>
        <dbReference type="EMBL" id="KAG0575229.1"/>
    </source>
</evidence>
<dbReference type="FunFam" id="1.25.10.10:FF:000223">
    <property type="entry name" value="Serine/threonine-protein kinase TIO"/>
    <property type="match status" value="1"/>
</dbReference>
<dbReference type="InterPro" id="IPR016024">
    <property type="entry name" value="ARM-type_fold"/>
</dbReference>
<evidence type="ECO:0000256" key="2">
    <source>
        <dbReference type="ARBA" id="ARBA00012513"/>
    </source>
</evidence>
<dbReference type="Gene3D" id="1.10.510.10">
    <property type="entry name" value="Transferase(Phosphotransferase) domain 1"/>
    <property type="match status" value="1"/>
</dbReference>
<evidence type="ECO:0000256" key="7">
    <source>
        <dbReference type="ARBA" id="ARBA00022777"/>
    </source>
</evidence>
<dbReference type="GO" id="GO:0005524">
    <property type="term" value="F:ATP binding"/>
    <property type="evidence" value="ECO:0007669"/>
    <property type="project" value="UniProtKB-KW"/>
</dbReference>
<dbReference type="Pfam" id="PF13513">
    <property type="entry name" value="HEAT_EZ"/>
    <property type="match status" value="1"/>
</dbReference>
<feature type="region of interest" description="Disordered" evidence="13">
    <location>
        <begin position="259"/>
        <end position="313"/>
    </location>
</feature>
<dbReference type="InterPro" id="IPR000719">
    <property type="entry name" value="Prot_kinase_dom"/>
</dbReference>
<dbReference type="GO" id="GO:0004674">
    <property type="term" value="F:protein serine/threonine kinase activity"/>
    <property type="evidence" value="ECO:0007669"/>
    <property type="project" value="UniProtKB-KW"/>
</dbReference>
<accession>A0A8T0HWX3</accession>
<feature type="compositionally biased region" description="Low complexity" evidence="13">
    <location>
        <begin position="289"/>
        <end position="312"/>
    </location>
</feature>
<evidence type="ECO:0000259" key="14">
    <source>
        <dbReference type="PROSITE" id="PS50011"/>
    </source>
</evidence>
<evidence type="ECO:0000256" key="3">
    <source>
        <dbReference type="ARBA" id="ARBA00022490"/>
    </source>
</evidence>
<comment type="catalytic activity">
    <reaction evidence="10">
        <text>L-threonyl-[protein] + ATP = O-phospho-L-threonyl-[protein] + ADP + H(+)</text>
        <dbReference type="Rhea" id="RHEA:46608"/>
        <dbReference type="Rhea" id="RHEA-COMP:11060"/>
        <dbReference type="Rhea" id="RHEA-COMP:11605"/>
        <dbReference type="ChEBI" id="CHEBI:15378"/>
        <dbReference type="ChEBI" id="CHEBI:30013"/>
        <dbReference type="ChEBI" id="CHEBI:30616"/>
        <dbReference type="ChEBI" id="CHEBI:61977"/>
        <dbReference type="ChEBI" id="CHEBI:456216"/>
        <dbReference type="EC" id="2.7.11.1"/>
    </reaction>
</comment>
<dbReference type="SMART" id="SM00220">
    <property type="entry name" value="S_TKc"/>
    <property type="match status" value="1"/>
</dbReference>
<reference evidence="15" key="1">
    <citation type="submission" date="2020-06" db="EMBL/GenBank/DDBJ databases">
        <title>WGS assembly of Ceratodon purpureus strain R40.</title>
        <authorList>
            <person name="Carey S.B."/>
            <person name="Jenkins J."/>
            <person name="Shu S."/>
            <person name="Lovell J.T."/>
            <person name="Sreedasyam A."/>
            <person name="Maumus F."/>
            <person name="Tiley G.P."/>
            <person name="Fernandez-Pozo N."/>
            <person name="Barry K."/>
            <person name="Chen C."/>
            <person name="Wang M."/>
            <person name="Lipzen A."/>
            <person name="Daum C."/>
            <person name="Saski C.A."/>
            <person name="Payton A.C."/>
            <person name="Mcbreen J.C."/>
            <person name="Conrad R.E."/>
            <person name="Kollar L.M."/>
            <person name="Olsson S."/>
            <person name="Huttunen S."/>
            <person name="Landis J.B."/>
            <person name="Wickett N.J."/>
            <person name="Johnson M.G."/>
            <person name="Rensing S.A."/>
            <person name="Grimwood J."/>
            <person name="Schmutz J."/>
            <person name="Mcdaniel S.F."/>
        </authorList>
    </citation>
    <scope>NUCLEOTIDE SEQUENCE</scope>
    <source>
        <strain evidence="15">R40</strain>
    </source>
</reference>
<comment type="caution">
    <text evidence="15">The sequence shown here is derived from an EMBL/GenBank/DDBJ whole genome shotgun (WGS) entry which is preliminary data.</text>
</comment>
<evidence type="ECO:0000256" key="8">
    <source>
        <dbReference type="ARBA" id="ARBA00022840"/>
    </source>
</evidence>
<dbReference type="Gene3D" id="1.25.10.10">
    <property type="entry name" value="Leucine-rich Repeat Variant"/>
    <property type="match status" value="1"/>
</dbReference>
<gene>
    <name evidence="15" type="ORF">KC19_VG328700</name>
</gene>
<dbReference type="Pfam" id="PF00069">
    <property type="entry name" value="Pkinase"/>
    <property type="match status" value="1"/>
</dbReference>
<evidence type="ECO:0000256" key="5">
    <source>
        <dbReference type="ARBA" id="ARBA00022679"/>
    </source>
</evidence>
<dbReference type="InterPro" id="IPR011009">
    <property type="entry name" value="Kinase-like_dom_sf"/>
</dbReference>
<dbReference type="FunFam" id="1.10.510.10:FF:000292">
    <property type="entry name" value="Serine/threonine-protein kinase 36"/>
    <property type="match status" value="1"/>
</dbReference>
<dbReference type="SUPFAM" id="SSF56112">
    <property type="entry name" value="Protein kinase-like (PK-like)"/>
    <property type="match status" value="1"/>
</dbReference>
<keyword evidence="7" id="KW-0418">Kinase</keyword>
<organism evidence="15 16">
    <name type="scientific">Ceratodon purpureus</name>
    <name type="common">Fire moss</name>
    <name type="synonym">Dicranum purpureum</name>
    <dbReference type="NCBI Taxonomy" id="3225"/>
    <lineage>
        <taxon>Eukaryota</taxon>
        <taxon>Viridiplantae</taxon>
        <taxon>Streptophyta</taxon>
        <taxon>Embryophyta</taxon>
        <taxon>Bryophyta</taxon>
        <taxon>Bryophytina</taxon>
        <taxon>Bryopsida</taxon>
        <taxon>Dicranidae</taxon>
        <taxon>Pseudoditrichales</taxon>
        <taxon>Ditrichaceae</taxon>
        <taxon>Ceratodon</taxon>
    </lineage>
</organism>
<evidence type="ECO:0000256" key="10">
    <source>
        <dbReference type="ARBA" id="ARBA00047899"/>
    </source>
</evidence>
<evidence type="ECO:0000256" key="11">
    <source>
        <dbReference type="ARBA" id="ARBA00048679"/>
    </source>
</evidence>
<keyword evidence="3" id="KW-0963">Cytoplasm</keyword>
<dbReference type="EMBL" id="CM026426">
    <property type="protein sequence ID" value="KAG0575229.1"/>
    <property type="molecule type" value="Genomic_DNA"/>
</dbReference>
<dbReference type="GO" id="GO:0005737">
    <property type="term" value="C:cytoplasm"/>
    <property type="evidence" value="ECO:0007669"/>
    <property type="project" value="TreeGrafter"/>
</dbReference>
<keyword evidence="16" id="KW-1185">Reference proteome</keyword>
<dbReference type="InterPro" id="IPR008271">
    <property type="entry name" value="Ser/Thr_kinase_AS"/>
</dbReference>
<proteinExistence type="predicted"/>
<keyword evidence="9" id="KW-0206">Cytoskeleton</keyword>
<keyword evidence="4" id="KW-0723">Serine/threonine-protein kinase</keyword>
<keyword evidence="8" id="KW-0067">ATP-binding</keyword>
<evidence type="ECO:0000256" key="1">
    <source>
        <dbReference type="ARBA" id="ARBA00004245"/>
    </source>
</evidence>
<dbReference type="EC" id="2.7.11.1" evidence="2"/>
<protein>
    <recommendedName>
        <fullName evidence="2">non-specific serine/threonine protein kinase</fullName>
        <ecNumber evidence="2">2.7.11.1</ecNumber>
    </recommendedName>
</protein>
<dbReference type="SMART" id="SM00185">
    <property type="entry name" value="ARM"/>
    <property type="match status" value="4"/>
</dbReference>
<evidence type="ECO:0000256" key="6">
    <source>
        <dbReference type="ARBA" id="ARBA00022741"/>
    </source>
</evidence>
<dbReference type="PANTHER" id="PTHR22983">
    <property type="entry name" value="PROTEIN KINASE RELATED"/>
    <property type="match status" value="1"/>
</dbReference>
<keyword evidence="12" id="KW-0175">Coiled coil</keyword>
<dbReference type="PROSITE" id="PS50011">
    <property type="entry name" value="PROTEIN_KINASE_DOM"/>
    <property type="match status" value="1"/>
</dbReference>